<accession>A0A2N5CWV0</accession>
<evidence type="ECO:0000313" key="10">
    <source>
        <dbReference type="Proteomes" id="UP000281192"/>
    </source>
</evidence>
<dbReference type="PANTHER" id="PTHR23524">
    <property type="entry name" value="TRANSPORTER, PUTATIVE (AFU_ORTHOLOGUE AFUA_8G04850)-RELATED"/>
    <property type="match status" value="1"/>
</dbReference>
<organism evidence="8 9">
    <name type="scientific">Caulobacter flavus</name>
    <dbReference type="NCBI Taxonomy" id="1679497"/>
    <lineage>
        <taxon>Bacteria</taxon>
        <taxon>Pseudomonadati</taxon>
        <taxon>Pseudomonadota</taxon>
        <taxon>Alphaproteobacteria</taxon>
        <taxon>Caulobacterales</taxon>
        <taxon>Caulobacteraceae</taxon>
        <taxon>Caulobacter</taxon>
    </lineage>
</organism>
<feature type="transmembrane region" description="Helical" evidence="5">
    <location>
        <begin position="345"/>
        <end position="363"/>
    </location>
</feature>
<evidence type="ECO:0000256" key="1">
    <source>
        <dbReference type="ARBA" id="ARBA00004141"/>
    </source>
</evidence>
<evidence type="ECO:0000256" key="2">
    <source>
        <dbReference type="ARBA" id="ARBA00022692"/>
    </source>
</evidence>
<evidence type="ECO:0000313" key="7">
    <source>
        <dbReference type="EMBL" id="AYV47455.1"/>
    </source>
</evidence>
<evidence type="ECO:0000259" key="6">
    <source>
        <dbReference type="PROSITE" id="PS50850"/>
    </source>
</evidence>
<feature type="transmembrane region" description="Helical" evidence="5">
    <location>
        <begin position="191"/>
        <end position="211"/>
    </location>
</feature>
<comment type="subcellular location">
    <subcellularLocation>
        <location evidence="1">Membrane</location>
        <topology evidence="1">Multi-pass membrane protein</topology>
    </subcellularLocation>
</comment>
<feature type="domain" description="Major facilitator superfamily (MFS) profile" evidence="6">
    <location>
        <begin position="24"/>
        <end position="430"/>
    </location>
</feature>
<evidence type="ECO:0000256" key="3">
    <source>
        <dbReference type="ARBA" id="ARBA00022989"/>
    </source>
</evidence>
<proteinExistence type="predicted"/>
<feature type="transmembrane region" description="Helical" evidence="5">
    <location>
        <begin position="313"/>
        <end position="333"/>
    </location>
</feature>
<dbReference type="AlphaFoldDB" id="A0A2N5CWV0"/>
<dbReference type="Proteomes" id="UP000234483">
    <property type="component" value="Unassembled WGS sequence"/>
</dbReference>
<dbReference type="InterPro" id="IPR020846">
    <property type="entry name" value="MFS_dom"/>
</dbReference>
<dbReference type="Pfam" id="PF07690">
    <property type="entry name" value="MFS_1"/>
    <property type="match status" value="1"/>
</dbReference>
<name>A0A2N5CWV0_9CAUL</name>
<keyword evidence="3 5" id="KW-1133">Transmembrane helix</keyword>
<sequence>MAAPKNPERFGILAIEPGVRAGHMWTALYAAFVNIGLATTVAVMTPYVLSANLGVPLDRQGSVLGVLNLVNEVALLFVFGLAGALADRVGRRAVYAIGFLATAAGYLLFPLATSIWDLSLYKVVYAIGIGATTGMLSTILADYVKARDRGKIVALSGILNGLGVVVLALAIGKLPAVFVGQGMDEKTAGQAALAIAAVLCVISAAVMWLGLKPGVATRSVERVKLSTQLGVGVAAAKSNPRIVLAYASAFVARGDLAIVGAYAIAWGKKAALENGASLADALDQGRIPFIVAQSAALLWPVVIALMIDKAHRLTALAACMLLGAVGYLATMFIDDPLSKAAMPLFVLLGVGQISAFIGSQSLIGKEAPEEGRGAVIGFFNLCGAFGILVLGTLGGVLFDVIGPASPFVLVGILNAAVGFGCIVLRLKEARSPVAQEA</sequence>
<dbReference type="PROSITE" id="PS50850">
    <property type="entry name" value="MFS"/>
    <property type="match status" value="1"/>
</dbReference>
<dbReference type="RefSeq" id="WP_101712107.1">
    <property type="nucleotide sequence ID" value="NZ_CP026100.1"/>
</dbReference>
<dbReference type="GO" id="GO:0016020">
    <property type="term" value="C:membrane"/>
    <property type="evidence" value="ECO:0007669"/>
    <property type="project" value="UniProtKB-SubCell"/>
</dbReference>
<dbReference type="PANTHER" id="PTHR23524:SF1">
    <property type="entry name" value="MRH DOMAIN-CONTAINING PROTEIN-RELATED"/>
    <property type="match status" value="1"/>
</dbReference>
<keyword evidence="4 5" id="KW-0472">Membrane</keyword>
<feature type="transmembrane region" description="Helical" evidence="5">
    <location>
        <begin position="93"/>
        <end position="112"/>
    </location>
</feature>
<reference evidence="7 10" key="2">
    <citation type="submission" date="2018-01" db="EMBL/GenBank/DDBJ databases">
        <title>Complete genome sequence of Caulobacter flavus RHGG3.</title>
        <authorList>
            <person name="Yang E."/>
        </authorList>
    </citation>
    <scope>NUCLEOTIDE SEQUENCE [LARGE SCALE GENOMIC DNA]</scope>
    <source>
        <strain evidence="7 10">RHGG3</strain>
    </source>
</reference>
<dbReference type="InterPro" id="IPR036259">
    <property type="entry name" value="MFS_trans_sf"/>
</dbReference>
<evidence type="ECO:0000256" key="4">
    <source>
        <dbReference type="ARBA" id="ARBA00023136"/>
    </source>
</evidence>
<dbReference type="InterPro" id="IPR011701">
    <property type="entry name" value="MFS"/>
</dbReference>
<feature type="transmembrane region" description="Helical" evidence="5">
    <location>
        <begin position="243"/>
        <end position="267"/>
    </location>
</feature>
<feature type="transmembrane region" description="Helical" evidence="5">
    <location>
        <begin position="152"/>
        <end position="171"/>
    </location>
</feature>
<dbReference type="KEGG" id="cfh:C1707_14940"/>
<protein>
    <submittedName>
        <fullName evidence="8">MFS transporter</fullName>
    </submittedName>
</protein>
<dbReference type="EMBL" id="PJRQ01000011">
    <property type="protein sequence ID" value="PLR18298.1"/>
    <property type="molecule type" value="Genomic_DNA"/>
</dbReference>
<feature type="transmembrane region" description="Helical" evidence="5">
    <location>
        <begin position="404"/>
        <end position="424"/>
    </location>
</feature>
<feature type="transmembrane region" description="Helical" evidence="5">
    <location>
        <begin position="287"/>
        <end position="306"/>
    </location>
</feature>
<reference evidence="8 9" key="1">
    <citation type="submission" date="2017-12" db="EMBL/GenBank/DDBJ databases">
        <title>The genome sequence of Caulobacter flavus CGMCC1 15093.</title>
        <authorList>
            <person name="Gao J."/>
            <person name="Mao X."/>
            <person name="Sun J."/>
        </authorList>
    </citation>
    <scope>NUCLEOTIDE SEQUENCE [LARGE SCALE GENOMIC DNA]</scope>
    <source>
        <strain evidence="8 9">CGMCC1 15093</strain>
    </source>
</reference>
<feature type="transmembrane region" description="Helical" evidence="5">
    <location>
        <begin position="375"/>
        <end position="398"/>
    </location>
</feature>
<dbReference type="InterPro" id="IPR005829">
    <property type="entry name" value="Sugar_transporter_CS"/>
</dbReference>
<feature type="transmembrane region" description="Helical" evidence="5">
    <location>
        <begin position="69"/>
        <end position="86"/>
    </location>
</feature>
<keyword evidence="2 5" id="KW-0812">Transmembrane</keyword>
<feature type="transmembrane region" description="Helical" evidence="5">
    <location>
        <begin position="27"/>
        <end position="49"/>
    </location>
</feature>
<dbReference type="OrthoDB" id="9764259at2"/>
<evidence type="ECO:0000313" key="9">
    <source>
        <dbReference type="Proteomes" id="UP000234483"/>
    </source>
</evidence>
<evidence type="ECO:0000256" key="5">
    <source>
        <dbReference type="SAM" id="Phobius"/>
    </source>
</evidence>
<gene>
    <name evidence="7" type="ORF">C1707_14940</name>
    <name evidence="8" type="ORF">CFHF_05935</name>
</gene>
<dbReference type="PROSITE" id="PS00216">
    <property type="entry name" value="SUGAR_TRANSPORT_1"/>
    <property type="match status" value="1"/>
</dbReference>
<feature type="transmembrane region" description="Helical" evidence="5">
    <location>
        <begin position="118"/>
        <end position="140"/>
    </location>
</feature>
<dbReference type="SUPFAM" id="SSF103473">
    <property type="entry name" value="MFS general substrate transporter"/>
    <property type="match status" value="1"/>
</dbReference>
<dbReference type="Proteomes" id="UP000281192">
    <property type="component" value="Chromosome"/>
</dbReference>
<evidence type="ECO:0000313" key="8">
    <source>
        <dbReference type="EMBL" id="PLR18298.1"/>
    </source>
</evidence>
<keyword evidence="10" id="KW-1185">Reference proteome</keyword>
<dbReference type="EMBL" id="CP026100">
    <property type="protein sequence ID" value="AYV47455.1"/>
    <property type="molecule type" value="Genomic_DNA"/>
</dbReference>
<dbReference type="Gene3D" id="1.20.1250.20">
    <property type="entry name" value="MFS general substrate transporter like domains"/>
    <property type="match status" value="1"/>
</dbReference>
<dbReference type="GO" id="GO:0022857">
    <property type="term" value="F:transmembrane transporter activity"/>
    <property type="evidence" value="ECO:0007669"/>
    <property type="project" value="InterPro"/>
</dbReference>